<evidence type="ECO:0000256" key="1">
    <source>
        <dbReference type="ARBA" id="ARBA00006484"/>
    </source>
</evidence>
<evidence type="ECO:0000313" key="5">
    <source>
        <dbReference type="EMBL" id="NKI18024.1"/>
    </source>
</evidence>
<dbReference type="InterPro" id="IPR002347">
    <property type="entry name" value="SDR_fam"/>
</dbReference>
<protein>
    <submittedName>
        <fullName evidence="5">SDR family oxidoreductase</fullName>
    </submittedName>
</protein>
<dbReference type="PROSITE" id="PS00061">
    <property type="entry name" value="ADH_SHORT"/>
    <property type="match status" value="1"/>
</dbReference>
<dbReference type="Proteomes" id="UP000765845">
    <property type="component" value="Unassembled WGS sequence"/>
</dbReference>
<comment type="similarity">
    <text evidence="1 3">Belongs to the short-chain dehydrogenases/reductases (SDR) family.</text>
</comment>
<dbReference type="Pfam" id="PF00106">
    <property type="entry name" value="adh_short"/>
    <property type="match status" value="1"/>
</dbReference>
<accession>A0ABX1GIK8</accession>
<reference evidence="5 6" key="1">
    <citation type="submission" date="2020-04" db="EMBL/GenBank/DDBJ databases">
        <authorList>
            <person name="Yoon J."/>
        </authorList>
    </citation>
    <scope>NUCLEOTIDE SEQUENCE [LARGE SCALE GENOMIC DNA]</scope>
    <source>
        <strain evidence="5 6">KMU-166</strain>
    </source>
</reference>
<evidence type="ECO:0000256" key="3">
    <source>
        <dbReference type="RuleBase" id="RU000363"/>
    </source>
</evidence>
<dbReference type="RefSeq" id="WP_168450562.1">
    <property type="nucleotide sequence ID" value="NZ_JAAWWK010000004.1"/>
</dbReference>
<evidence type="ECO:0000259" key="4">
    <source>
        <dbReference type="SMART" id="SM00822"/>
    </source>
</evidence>
<dbReference type="InterPro" id="IPR057326">
    <property type="entry name" value="KR_dom"/>
</dbReference>
<dbReference type="InterPro" id="IPR020904">
    <property type="entry name" value="Sc_DH/Rdtase_CS"/>
</dbReference>
<feature type="domain" description="Ketoreductase" evidence="4">
    <location>
        <begin position="4"/>
        <end position="187"/>
    </location>
</feature>
<dbReference type="SMART" id="SM00822">
    <property type="entry name" value="PKS_KR"/>
    <property type="match status" value="1"/>
</dbReference>
<dbReference type="PRINTS" id="PR00081">
    <property type="entry name" value="GDHRDH"/>
</dbReference>
<dbReference type="CDD" id="cd05233">
    <property type="entry name" value="SDR_c"/>
    <property type="match status" value="1"/>
</dbReference>
<keyword evidence="2" id="KW-0560">Oxidoreductase</keyword>
<dbReference type="NCBIfam" id="NF004196">
    <property type="entry name" value="PRK05650.1"/>
    <property type="match status" value="1"/>
</dbReference>
<evidence type="ECO:0000313" key="6">
    <source>
        <dbReference type="Proteomes" id="UP000765845"/>
    </source>
</evidence>
<dbReference type="Gene3D" id="3.40.50.720">
    <property type="entry name" value="NAD(P)-binding Rossmann-like Domain"/>
    <property type="match status" value="1"/>
</dbReference>
<sequence length="269" mass="29625">MSEKRVFITGGASGLGKALAECFAKEGYAVCIGDINDERGLEAETELLQLGKAKYLHCNVQQESDLQSAADWLKQEWGGVDIVINNAGVATAGTIDGFSLDDWQWVMDINVLGVVRGCKVFTPLLREQGGGQLVNIASLAGLIHPPKMSSYCATKAAVVALSETLSIELDRDNIAVSVVCPSFFRTNLAESVRASDAGSELMTRKLVNKAKLGAEEIARRVYKGVVRRDFHILPHADSRRLFRLKRLLPFRHYRALMLKQTQGMMRDRS</sequence>
<dbReference type="EMBL" id="JAAWWK010000004">
    <property type="protein sequence ID" value="NKI18024.1"/>
    <property type="molecule type" value="Genomic_DNA"/>
</dbReference>
<evidence type="ECO:0000256" key="2">
    <source>
        <dbReference type="ARBA" id="ARBA00023002"/>
    </source>
</evidence>
<name>A0ABX1GIK8_9GAMM</name>
<comment type="caution">
    <text evidence="5">The sequence shown here is derived from an EMBL/GenBank/DDBJ whole genome shotgun (WGS) entry which is preliminary data.</text>
</comment>
<dbReference type="InterPro" id="IPR036291">
    <property type="entry name" value="NAD(P)-bd_dom_sf"/>
</dbReference>
<dbReference type="SUPFAM" id="SSF51735">
    <property type="entry name" value="NAD(P)-binding Rossmann-fold domains"/>
    <property type="match status" value="1"/>
</dbReference>
<proteinExistence type="inferred from homology"/>
<dbReference type="PRINTS" id="PR00080">
    <property type="entry name" value="SDRFAMILY"/>
</dbReference>
<dbReference type="PANTHER" id="PTHR44196:SF1">
    <property type="entry name" value="DEHYDROGENASE_REDUCTASE SDR FAMILY MEMBER 7B"/>
    <property type="match status" value="1"/>
</dbReference>
<dbReference type="PANTHER" id="PTHR44196">
    <property type="entry name" value="DEHYDROGENASE/REDUCTASE SDR FAMILY MEMBER 7B"/>
    <property type="match status" value="1"/>
</dbReference>
<gene>
    <name evidence="5" type="ORF">HCU74_11475</name>
</gene>
<organism evidence="5 6">
    <name type="scientific">Spongiibacter thalassae</name>
    <dbReference type="NCBI Taxonomy" id="2721624"/>
    <lineage>
        <taxon>Bacteria</taxon>
        <taxon>Pseudomonadati</taxon>
        <taxon>Pseudomonadota</taxon>
        <taxon>Gammaproteobacteria</taxon>
        <taxon>Cellvibrionales</taxon>
        <taxon>Spongiibacteraceae</taxon>
        <taxon>Spongiibacter</taxon>
    </lineage>
</organism>
<keyword evidence="6" id="KW-1185">Reference proteome</keyword>